<dbReference type="Gene3D" id="3.30.300.130">
    <property type="entry name" value="Fe-S cluster assembly (FSCA)"/>
    <property type="match status" value="1"/>
</dbReference>
<protein>
    <submittedName>
        <fullName evidence="2">DUF59 domain-containing protein</fullName>
    </submittedName>
</protein>
<accession>A0A857KHH5</accession>
<dbReference type="InterPro" id="IPR002744">
    <property type="entry name" value="MIP18-like"/>
</dbReference>
<dbReference type="InterPro" id="IPR034904">
    <property type="entry name" value="FSCA_dom_sf"/>
</dbReference>
<feature type="region of interest" description="Disordered" evidence="1">
    <location>
        <begin position="243"/>
        <end position="264"/>
    </location>
</feature>
<evidence type="ECO:0000313" key="2">
    <source>
        <dbReference type="EMBL" id="QHN38048.1"/>
    </source>
</evidence>
<reference evidence="2" key="1">
    <citation type="journal article" date="2021" name="Nat. Microbiol.">
        <title>Cocultivation of an ultrasmall environmental parasitic bacterium with lytic ability against bacteria associated with wastewater foams.</title>
        <authorList>
            <person name="Batinovic S."/>
            <person name="Rose J.J.A."/>
            <person name="Ratcliffe J."/>
            <person name="Seviour R.J."/>
            <person name="Petrovski S."/>
        </authorList>
    </citation>
    <scope>NUCLEOTIDE SEQUENCE</scope>
    <source>
        <strain evidence="2">CON44</strain>
    </source>
</reference>
<dbReference type="SUPFAM" id="SSF117916">
    <property type="entry name" value="Fe-S cluster assembly (FSCA) domain-like"/>
    <property type="match status" value="1"/>
</dbReference>
<evidence type="ECO:0000256" key="1">
    <source>
        <dbReference type="SAM" id="MobiDB-lite"/>
    </source>
</evidence>
<proteinExistence type="predicted"/>
<gene>
    <name evidence="2" type="ORF">GII30_01570</name>
</gene>
<dbReference type="EMBL" id="CP045810">
    <property type="protein sequence ID" value="QHN38048.1"/>
    <property type="molecule type" value="Genomic_DNA"/>
</dbReference>
<dbReference type="AlphaFoldDB" id="A0A857KHH5"/>
<dbReference type="RefSeq" id="WP_005188951.1">
    <property type="nucleotide sequence ID" value="NZ_CP045804.1"/>
</dbReference>
<feature type="compositionally biased region" description="Polar residues" evidence="1">
    <location>
        <begin position="251"/>
        <end position="264"/>
    </location>
</feature>
<dbReference type="Pfam" id="PF01883">
    <property type="entry name" value="FeS_assembly_P"/>
    <property type="match status" value="1"/>
</dbReference>
<name>A0A857KHH5_9ACTN</name>
<organism evidence="2">
    <name type="scientific">Gordonia amarae</name>
    <dbReference type="NCBI Taxonomy" id="36821"/>
    <lineage>
        <taxon>Bacteria</taxon>
        <taxon>Bacillati</taxon>
        <taxon>Actinomycetota</taxon>
        <taxon>Actinomycetes</taxon>
        <taxon>Mycobacteriales</taxon>
        <taxon>Gordoniaceae</taxon>
        <taxon>Gordonia</taxon>
    </lineage>
</organism>
<sequence length="264" mass="28606">MTAVFERLEEVATAGPAVATILDALGTVLDPELDEPITDLNFVRSIHVDDAGVSVHLRLPTSFCSPNFAYLMASDAQDALERVEGIGEVHVFLDDHHDSDKINAGLAAAAGYKGTFGEEAEDSLDELRDIFIVKAHTAAIERSLSEMLALGLTTVEHIGEVLLRDLPPGLKRGALMRRRANLGLSLCRNSRVLVGDDGERLPDDQIPLRLRFARSVRISMEGNAHFCRGLLATRYADDAECDGTSGPLITDTRSTTTRSKGTQP</sequence>